<accession>A0A2P5B4I8</accession>
<reference evidence="2" key="1">
    <citation type="submission" date="2016-06" db="EMBL/GenBank/DDBJ databases">
        <title>Parallel loss of symbiosis genes in relatives of nitrogen-fixing non-legume Parasponia.</title>
        <authorList>
            <person name="Van Velzen R."/>
            <person name="Holmer R."/>
            <person name="Bu F."/>
            <person name="Rutten L."/>
            <person name="Van Zeijl A."/>
            <person name="Liu W."/>
            <person name="Santuari L."/>
            <person name="Cao Q."/>
            <person name="Sharma T."/>
            <person name="Shen D."/>
            <person name="Roswanjaya Y."/>
            <person name="Wardhani T."/>
            <person name="Kalhor M.S."/>
            <person name="Jansen J."/>
            <person name="Van den Hoogen J."/>
            <person name="Gungor B."/>
            <person name="Hartog M."/>
            <person name="Hontelez J."/>
            <person name="Verver J."/>
            <person name="Yang W.-C."/>
            <person name="Schijlen E."/>
            <person name="Repin R."/>
            <person name="Schilthuizen M."/>
            <person name="Schranz E."/>
            <person name="Heidstra R."/>
            <person name="Miyata K."/>
            <person name="Fedorova E."/>
            <person name="Kohlen W."/>
            <person name="Bisseling T."/>
            <person name="Smit S."/>
            <person name="Geurts R."/>
        </authorList>
    </citation>
    <scope>NUCLEOTIDE SEQUENCE [LARGE SCALE GENOMIC DNA]</scope>
    <source>
        <strain evidence="2">cv. WU1-14</strain>
    </source>
</reference>
<evidence type="ECO:0000313" key="1">
    <source>
        <dbReference type="EMBL" id="PON43710.1"/>
    </source>
</evidence>
<dbReference type="EMBL" id="JXTB01000365">
    <property type="protein sequence ID" value="PON43710.1"/>
    <property type="molecule type" value="Genomic_DNA"/>
</dbReference>
<evidence type="ECO:0000313" key="2">
    <source>
        <dbReference type="Proteomes" id="UP000237105"/>
    </source>
</evidence>
<protein>
    <submittedName>
        <fullName evidence="1">Uncharacterized protein</fullName>
    </submittedName>
</protein>
<keyword evidence="2" id="KW-1185">Reference proteome</keyword>
<proteinExistence type="predicted"/>
<comment type="caution">
    <text evidence="1">The sequence shown here is derived from an EMBL/GenBank/DDBJ whole genome shotgun (WGS) entry which is preliminary data.</text>
</comment>
<name>A0A2P5B4I8_PARAD</name>
<sequence>MLGSQETSHQVDSDDSVKVRLGGVQNAAEGPVDYAGVVEHHVELSMLGHDGVDEVNDVVFHLDVAVDEGGVFAEVVGDGLAFVVLNVGNDDFCSVFMEYFNCTCSYPSCTAGYYCHLAF</sequence>
<dbReference type="OrthoDB" id="1195296at2759"/>
<dbReference type="AlphaFoldDB" id="A0A2P5B4I8"/>
<gene>
    <name evidence="1" type="ORF">PanWU01x14_271630</name>
</gene>
<organism evidence="1 2">
    <name type="scientific">Parasponia andersonii</name>
    <name type="common">Sponia andersonii</name>
    <dbReference type="NCBI Taxonomy" id="3476"/>
    <lineage>
        <taxon>Eukaryota</taxon>
        <taxon>Viridiplantae</taxon>
        <taxon>Streptophyta</taxon>
        <taxon>Embryophyta</taxon>
        <taxon>Tracheophyta</taxon>
        <taxon>Spermatophyta</taxon>
        <taxon>Magnoliopsida</taxon>
        <taxon>eudicotyledons</taxon>
        <taxon>Gunneridae</taxon>
        <taxon>Pentapetalae</taxon>
        <taxon>rosids</taxon>
        <taxon>fabids</taxon>
        <taxon>Rosales</taxon>
        <taxon>Cannabaceae</taxon>
        <taxon>Parasponia</taxon>
    </lineage>
</organism>
<dbReference type="Proteomes" id="UP000237105">
    <property type="component" value="Unassembled WGS sequence"/>
</dbReference>